<sequence length="181" mass="20793">MSKAFEQLEQQQSKLEKNNKRLNDTNDMLLEMTKKQRLMVGSSEPSREEITNRFRVSIYKKLAALEKQLLQNQTAFTDDINFDDKDPKKMLKLKVQIHSLIEENRSLRDQLSDFQDLYDRVMAEIRSANSKTASSQTTNNQQQGNSAMYASPTTTSSLDQDDLQPLQVNVIDSDVDGLKDK</sequence>
<proteinExistence type="evidence at transcript level"/>
<name>C4WXT0_ACYPI</name>
<evidence type="ECO:0000313" key="5">
    <source>
        <dbReference type="Proteomes" id="UP000007819"/>
    </source>
</evidence>
<dbReference type="AlphaFoldDB" id="C4WXT0"/>
<evidence type="ECO:0000313" key="4">
    <source>
        <dbReference type="EnsemblMetazoa" id="XP_008188790.1"/>
    </source>
</evidence>
<reference evidence="5" key="2">
    <citation type="submission" date="2010-06" db="EMBL/GenBank/DDBJ databases">
        <authorList>
            <person name="Jiang H."/>
            <person name="Abraham K."/>
            <person name="Ali S."/>
            <person name="Alsbrooks S.L."/>
            <person name="Anim B.N."/>
            <person name="Anosike U.S."/>
            <person name="Attaway T."/>
            <person name="Bandaranaike D.P."/>
            <person name="Battles P.K."/>
            <person name="Bell S.N."/>
            <person name="Bell A.V."/>
            <person name="Beltran B."/>
            <person name="Bickham C."/>
            <person name="Bustamante Y."/>
            <person name="Caleb T."/>
            <person name="Canada A."/>
            <person name="Cardenas V."/>
            <person name="Carter K."/>
            <person name="Chacko J."/>
            <person name="Chandrabose M.N."/>
            <person name="Chavez D."/>
            <person name="Chavez A."/>
            <person name="Chen L."/>
            <person name="Chu H.-S."/>
            <person name="Claassen K.J."/>
            <person name="Cockrell R."/>
            <person name="Collins M."/>
            <person name="Cooper J.A."/>
            <person name="Cree A."/>
            <person name="Curry S.M."/>
            <person name="Da Y."/>
            <person name="Dao M.D."/>
            <person name="Das B."/>
            <person name="Davila M.-L."/>
            <person name="Davy-Carroll L."/>
            <person name="Denson S."/>
            <person name="Dinh H."/>
            <person name="Ebong V.E."/>
            <person name="Edwards J.R."/>
            <person name="Egan A."/>
            <person name="El-Daye J."/>
            <person name="Escobedo L."/>
            <person name="Fernandez S."/>
            <person name="Fernando P.R."/>
            <person name="Flagg N."/>
            <person name="Forbes L.D."/>
            <person name="Fowler R.G."/>
            <person name="Fu Q."/>
            <person name="Gabisi R.A."/>
            <person name="Ganer J."/>
            <person name="Garbino Pronczuk A."/>
            <person name="Garcia R.M."/>
            <person name="Garner T."/>
            <person name="Garrett T.E."/>
            <person name="Gonzalez D.A."/>
            <person name="Hamid H."/>
            <person name="Hawkins E.S."/>
            <person name="Hirani K."/>
            <person name="Hogues M.E."/>
            <person name="Hollins B."/>
            <person name="Hsiao C.-H."/>
            <person name="Jabil R."/>
            <person name="James M.L."/>
            <person name="Jhangiani S.N."/>
            <person name="Johnson B."/>
            <person name="Johnson Q."/>
            <person name="Joshi V."/>
            <person name="Kalu J.B."/>
            <person name="Kam C."/>
            <person name="Kashfia A."/>
            <person name="Keebler J."/>
            <person name="Kisamo H."/>
            <person name="Kovar C.L."/>
            <person name="Lago L.A."/>
            <person name="Lai C.-Y."/>
            <person name="Laidlaw J."/>
            <person name="Lara F."/>
            <person name="Le T.-K."/>
            <person name="Lee S.L."/>
            <person name="Legall F.H."/>
            <person name="Lemon S.J."/>
            <person name="Lewis L.R."/>
            <person name="Li B."/>
            <person name="Liu Y."/>
            <person name="Liu Y.-S."/>
            <person name="Lopez J."/>
            <person name="Lozado R.J."/>
            <person name="Lu J."/>
            <person name="Madu R.C."/>
            <person name="Maheshwari M."/>
            <person name="Maheshwari R."/>
            <person name="Malloy K."/>
            <person name="Martinez E."/>
            <person name="Mathew T."/>
            <person name="Mercado I.C."/>
            <person name="Mercado C."/>
            <person name="Meyer B."/>
            <person name="Montgomery K."/>
            <person name="Morgan M.B."/>
            <person name="Munidasa M."/>
            <person name="Nazareth L.V."/>
            <person name="Nelson J."/>
            <person name="Ng B.M."/>
            <person name="Nguyen N.B."/>
            <person name="Nguyen P.Q."/>
            <person name="Nguyen T."/>
            <person name="Obregon M."/>
            <person name="Okwuonu G.O."/>
            <person name="Onwere C.G."/>
            <person name="Orozco G."/>
            <person name="Parra A."/>
            <person name="Patel S."/>
            <person name="Patil S."/>
            <person name="Perez A."/>
            <person name="Perez Y."/>
            <person name="Pham C."/>
            <person name="Primus E.L."/>
            <person name="Pu L.-L."/>
            <person name="Puazo M."/>
            <person name="Qin X."/>
            <person name="Quiroz J.B."/>
            <person name="Reese J."/>
            <person name="Richards S."/>
            <person name="Rives C.M."/>
            <person name="Robberts R."/>
            <person name="Ruiz S.J."/>
            <person name="Ruiz M.J."/>
            <person name="Santibanez J."/>
            <person name="Schneider B.W."/>
            <person name="Sisson I."/>
            <person name="Smith M."/>
            <person name="Sodergren E."/>
            <person name="Song X.-Z."/>
            <person name="Song B.B."/>
            <person name="Summersgill H."/>
            <person name="Thelus R."/>
            <person name="Thornton R.D."/>
            <person name="Trejos Z.Y."/>
            <person name="Usmani K."/>
            <person name="Vattathil S."/>
            <person name="Villasana D."/>
            <person name="Walker D.L."/>
            <person name="Wang S."/>
            <person name="Wang K."/>
            <person name="White C.S."/>
            <person name="Williams A.C."/>
            <person name="Williamson J."/>
            <person name="Wilson K."/>
            <person name="Woghiren I.O."/>
            <person name="Woodworth J.R."/>
            <person name="Worley K.C."/>
            <person name="Wright R.A."/>
            <person name="Wu W."/>
            <person name="Young L."/>
            <person name="Zhang L."/>
            <person name="Zhang J."/>
            <person name="Zhu Y."/>
            <person name="Muzny D.M."/>
            <person name="Weinstock G."/>
            <person name="Gibbs R.A."/>
        </authorList>
    </citation>
    <scope>NUCLEOTIDE SEQUENCE [LARGE SCALE GENOMIC DNA]</scope>
    <source>
        <strain evidence="5">LSR1</strain>
    </source>
</reference>
<keyword evidence="1" id="KW-0175">Coiled coil</keyword>
<dbReference type="EMBL" id="AK342817">
    <property type="protein sequence ID" value="BAH72700.1"/>
    <property type="molecule type" value="mRNA"/>
</dbReference>
<protein>
    <submittedName>
        <fullName evidence="3">ACYPI005678 protein</fullName>
    </submittedName>
</protein>
<keyword evidence="5" id="KW-1185">Reference proteome</keyword>
<reference evidence="4" key="3">
    <citation type="submission" date="2022-06" db="UniProtKB">
        <authorList>
            <consortium name="EnsemblMetazoa"/>
        </authorList>
    </citation>
    <scope>IDENTIFICATION</scope>
</reference>
<reference evidence="3" key="1">
    <citation type="submission" date="2009-06" db="EMBL/GenBank/DDBJ databases">
        <title>A full-length cDNA resource of the pea aphid, Acyrthosiphon pisum.</title>
        <authorList>
            <person name="Shigenobu S."/>
            <person name="Nakabachi A."/>
            <person name="Richards S."/>
        </authorList>
    </citation>
    <scope>NUCLEOTIDE SEQUENCE</scope>
    <source>
        <strain evidence="3">LSR1</strain>
        <tissue evidence="3">Whole body</tissue>
    </source>
</reference>
<gene>
    <name evidence="3" type="primary">ACYPI005678</name>
    <name evidence="4" type="synonym">100164688</name>
</gene>
<organism evidence="3">
    <name type="scientific">Acyrthosiphon pisum</name>
    <name type="common">Pea aphid</name>
    <dbReference type="NCBI Taxonomy" id="7029"/>
    <lineage>
        <taxon>Eukaryota</taxon>
        <taxon>Metazoa</taxon>
        <taxon>Ecdysozoa</taxon>
        <taxon>Arthropoda</taxon>
        <taxon>Hexapoda</taxon>
        <taxon>Insecta</taxon>
        <taxon>Pterygota</taxon>
        <taxon>Neoptera</taxon>
        <taxon>Paraneoptera</taxon>
        <taxon>Hemiptera</taxon>
        <taxon>Sternorrhyncha</taxon>
        <taxon>Aphidomorpha</taxon>
        <taxon>Aphidoidea</taxon>
        <taxon>Aphididae</taxon>
        <taxon>Macrosiphini</taxon>
        <taxon>Acyrthosiphon</taxon>
    </lineage>
</organism>
<feature type="compositionally biased region" description="Low complexity" evidence="2">
    <location>
        <begin position="128"/>
        <end position="147"/>
    </location>
</feature>
<evidence type="ECO:0000313" key="3">
    <source>
        <dbReference type="EMBL" id="BAH72700.1"/>
    </source>
</evidence>
<evidence type="ECO:0000256" key="2">
    <source>
        <dbReference type="SAM" id="MobiDB-lite"/>
    </source>
</evidence>
<feature type="compositionally biased region" description="Basic and acidic residues" evidence="2">
    <location>
        <begin position="14"/>
        <end position="24"/>
    </location>
</feature>
<accession>C4WXT0</accession>
<dbReference type="OrthoDB" id="6618516at2759"/>
<feature type="region of interest" description="Disordered" evidence="2">
    <location>
        <begin position="128"/>
        <end position="166"/>
    </location>
</feature>
<feature type="coiled-coil region" evidence="1">
    <location>
        <begin position="90"/>
        <end position="124"/>
    </location>
</feature>
<dbReference type="Proteomes" id="UP000007819">
    <property type="component" value="Chromosome X"/>
</dbReference>
<feature type="region of interest" description="Disordered" evidence="2">
    <location>
        <begin position="1"/>
        <end position="24"/>
    </location>
</feature>
<evidence type="ECO:0000256" key="1">
    <source>
        <dbReference type="SAM" id="Coils"/>
    </source>
</evidence>
<dbReference type="EnsemblMetazoa" id="XM_008190568.3">
    <property type="protein sequence ID" value="XP_008188790.1"/>
    <property type="gene ID" value="LOC100164688"/>
</dbReference>